<dbReference type="InterPro" id="IPR029063">
    <property type="entry name" value="SAM-dependent_MTases_sf"/>
</dbReference>
<dbReference type="Pfam" id="PF13489">
    <property type="entry name" value="Methyltransf_23"/>
    <property type="match status" value="1"/>
</dbReference>
<dbReference type="Gene3D" id="3.40.50.150">
    <property type="entry name" value="Vaccinia Virus protein VP39"/>
    <property type="match status" value="1"/>
</dbReference>
<accession>A0A439DFZ8</accession>
<evidence type="ECO:0008006" key="3">
    <source>
        <dbReference type="Google" id="ProtNLM"/>
    </source>
</evidence>
<protein>
    <recommendedName>
        <fullName evidence="3">Methyltransferase domain-containing protein</fullName>
    </recommendedName>
</protein>
<comment type="caution">
    <text evidence="1">The sequence shown here is derived from an EMBL/GenBank/DDBJ whole genome shotgun (WGS) entry which is preliminary data.</text>
</comment>
<dbReference type="EMBL" id="RYZI01000029">
    <property type="protein sequence ID" value="RWA13334.1"/>
    <property type="molecule type" value="Genomic_DNA"/>
</dbReference>
<dbReference type="AlphaFoldDB" id="A0A439DFZ8"/>
<name>A0A439DFZ8_9PEZI</name>
<gene>
    <name evidence="1" type="ORF">EKO27_g1793</name>
</gene>
<dbReference type="Proteomes" id="UP000286045">
    <property type="component" value="Unassembled WGS sequence"/>
</dbReference>
<evidence type="ECO:0000313" key="1">
    <source>
        <dbReference type="EMBL" id="RWA13334.1"/>
    </source>
</evidence>
<evidence type="ECO:0000313" key="2">
    <source>
        <dbReference type="Proteomes" id="UP000286045"/>
    </source>
</evidence>
<sequence length="298" mass="33364">MSGPSVRSEAYDPSAYWADPSRNFRSSTRLHLQHILWQNTTKFLLEPHVQASIDQEKPLRIADLGCGNGVWLADLEHELSKKRISSQLNGYDINDANFPPSAFLPGSISLTKLDVLSKTLPEEAIGAFDVVHIRAFSSIIINNNTTALLSTALALLKPGGWLQWEEWGTEFVVETASPGLSTVACERIAGILKAGGDAQGMKVDFVKEFDRHLVDAGFRQVHVREDVKRRRDYKGWTEDFLMIWEEVASFFPTKAEIPQAPVTKELWAQLFADAVRETERGVALHRRSLLTVVGRKPL</sequence>
<organism evidence="1 2">
    <name type="scientific">Xylaria grammica</name>
    <dbReference type="NCBI Taxonomy" id="363999"/>
    <lineage>
        <taxon>Eukaryota</taxon>
        <taxon>Fungi</taxon>
        <taxon>Dikarya</taxon>
        <taxon>Ascomycota</taxon>
        <taxon>Pezizomycotina</taxon>
        <taxon>Sordariomycetes</taxon>
        <taxon>Xylariomycetidae</taxon>
        <taxon>Xylariales</taxon>
        <taxon>Xylariaceae</taxon>
        <taxon>Xylaria</taxon>
    </lineage>
</organism>
<keyword evidence="2" id="KW-1185">Reference proteome</keyword>
<reference evidence="1 2" key="1">
    <citation type="submission" date="2018-12" db="EMBL/GenBank/DDBJ databases">
        <title>Draft genome sequence of Xylaria grammica IHI A82.</title>
        <authorList>
            <person name="Buettner E."/>
            <person name="Kellner H."/>
        </authorList>
    </citation>
    <scope>NUCLEOTIDE SEQUENCE [LARGE SCALE GENOMIC DNA]</scope>
    <source>
        <strain evidence="1 2">IHI A82</strain>
    </source>
</reference>
<dbReference type="SUPFAM" id="SSF53335">
    <property type="entry name" value="S-adenosyl-L-methionine-dependent methyltransferases"/>
    <property type="match status" value="1"/>
</dbReference>
<proteinExistence type="predicted"/>